<accession>A0A9X7Z8H9</accession>
<sequence length="174" mass="19808">MRTKSRWGWLIALPLITVLALFGYWVHQYATHATPEKAQATYNPHVGPFETVKFAKGVVLFTPSGQGNSFTAWYMTKNFGGWHVSATSQAAEDLSPHNYNVDFEPFTYDGQTFVWGTAMLPIKEIVYHHNGKTFTAKVGKYPVWYMVLPFKQTLFPHSEWTMVLPNGKTAPLFK</sequence>
<feature type="transmembrane region" description="Helical" evidence="1">
    <location>
        <begin position="7"/>
        <end position="26"/>
    </location>
</feature>
<evidence type="ECO:0000313" key="3">
    <source>
        <dbReference type="Proteomes" id="UP000663505"/>
    </source>
</evidence>
<dbReference type="Proteomes" id="UP000663505">
    <property type="component" value="Chromosome"/>
</dbReference>
<evidence type="ECO:0000256" key="1">
    <source>
        <dbReference type="SAM" id="Phobius"/>
    </source>
</evidence>
<name>A0A9X7Z8H9_9BACL</name>
<organism evidence="2 3">
    <name type="scientific">Alicyclobacillus mengziensis</name>
    <dbReference type="NCBI Taxonomy" id="2931921"/>
    <lineage>
        <taxon>Bacteria</taxon>
        <taxon>Bacillati</taxon>
        <taxon>Bacillota</taxon>
        <taxon>Bacilli</taxon>
        <taxon>Bacillales</taxon>
        <taxon>Alicyclobacillaceae</taxon>
        <taxon>Alicyclobacillus</taxon>
    </lineage>
</organism>
<dbReference type="AlphaFoldDB" id="A0A9X7Z8H9"/>
<proteinExistence type="predicted"/>
<keyword evidence="1" id="KW-0812">Transmembrane</keyword>
<keyword evidence="1" id="KW-0472">Membrane</keyword>
<keyword evidence="1" id="KW-1133">Transmembrane helix</keyword>
<protein>
    <submittedName>
        <fullName evidence="2">Uncharacterized protein</fullName>
    </submittedName>
</protein>
<dbReference type="KEGG" id="afx:JZ786_05405"/>
<dbReference type="RefSeq" id="WP_206657760.1">
    <property type="nucleotide sequence ID" value="NZ_CP071182.1"/>
</dbReference>
<gene>
    <name evidence="2" type="ORF">JZ786_05405</name>
</gene>
<keyword evidence="3" id="KW-1185">Reference proteome</keyword>
<reference evidence="2 3" key="1">
    <citation type="submission" date="2021-02" db="EMBL/GenBank/DDBJ databases">
        <title>Alicyclobacillus curvatus sp. nov. and Alicyclobacillus mengziensis sp. nov., two acidophilic bacteria isolated from acid mine drainage.</title>
        <authorList>
            <person name="Huang Y."/>
        </authorList>
    </citation>
    <scope>NUCLEOTIDE SEQUENCE [LARGE SCALE GENOMIC DNA]</scope>
    <source>
        <strain evidence="2 3">S30H14</strain>
    </source>
</reference>
<evidence type="ECO:0000313" key="2">
    <source>
        <dbReference type="EMBL" id="QSO48425.1"/>
    </source>
</evidence>
<dbReference type="EMBL" id="CP071182">
    <property type="protein sequence ID" value="QSO48425.1"/>
    <property type="molecule type" value="Genomic_DNA"/>
</dbReference>